<evidence type="ECO:0000256" key="2">
    <source>
        <dbReference type="SAM" id="MobiDB-lite"/>
    </source>
</evidence>
<dbReference type="InterPro" id="IPR011010">
    <property type="entry name" value="DNA_brk_join_enz"/>
</dbReference>
<dbReference type="Gene3D" id="1.10.150.130">
    <property type="match status" value="1"/>
</dbReference>
<feature type="compositionally biased region" description="Basic and acidic residues" evidence="2">
    <location>
        <begin position="112"/>
        <end position="125"/>
    </location>
</feature>
<dbReference type="EMBL" id="SOHE01000008">
    <property type="protein sequence ID" value="TFD55401.1"/>
    <property type="molecule type" value="Genomic_DNA"/>
</dbReference>
<evidence type="ECO:0000313" key="3">
    <source>
        <dbReference type="EMBL" id="TFD55401.1"/>
    </source>
</evidence>
<dbReference type="GO" id="GO:0003677">
    <property type="term" value="F:DNA binding"/>
    <property type="evidence" value="ECO:0007669"/>
    <property type="project" value="UniProtKB-KW"/>
</dbReference>
<proteinExistence type="predicted"/>
<feature type="region of interest" description="Disordered" evidence="2">
    <location>
        <begin position="112"/>
        <end position="142"/>
    </location>
</feature>
<dbReference type="AlphaFoldDB" id="A0A4R9ABG8"/>
<comment type="caution">
    <text evidence="3">The sequence shown here is derived from an EMBL/GenBank/DDBJ whole genome shotgun (WGS) entry which is preliminary data.</text>
</comment>
<keyword evidence="1" id="KW-0238">DNA-binding</keyword>
<dbReference type="Proteomes" id="UP000297447">
    <property type="component" value="Unassembled WGS sequence"/>
</dbReference>
<evidence type="ECO:0000313" key="4">
    <source>
        <dbReference type="Proteomes" id="UP000297447"/>
    </source>
</evidence>
<reference evidence="3 4" key="1">
    <citation type="submission" date="2019-03" db="EMBL/GenBank/DDBJ databases">
        <title>Genomics of glacier-inhabiting Cryobacterium strains.</title>
        <authorList>
            <person name="Liu Q."/>
            <person name="Xin Y.-H."/>
        </authorList>
    </citation>
    <scope>NUCLEOTIDE SEQUENCE [LARGE SCALE GENOMIC DNA]</scope>
    <source>
        <strain evidence="3 4">Hh14</strain>
    </source>
</reference>
<evidence type="ECO:0008006" key="5">
    <source>
        <dbReference type="Google" id="ProtNLM"/>
    </source>
</evidence>
<accession>A0A4R9ABG8</accession>
<sequence length="142" mass="16348">MMHDVDRSQGTKETYERQLRGLVLPFFEHYTIREVTVGRVEMFLKQQRELSYSRAKHARKTFGMIMAFAVRREIITRNSVKEASRMKKPPHTPKALTTEQIAAIRLAAREWRSQEGRDVERDRTGAEPPGPECVAAVSHGNP</sequence>
<keyword evidence="4" id="KW-1185">Reference proteome</keyword>
<protein>
    <recommendedName>
        <fullName evidence="5">Core-binding (CB) domain-containing protein</fullName>
    </recommendedName>
</protein>
<evidence type="ECO:0000256" key="1">
    <source>
        <dbReference type="ARBA" id="ARBA00023125"/>
    </source>
</evidence>
<gene>
    <name evidence="3" type="ORF">E3T55_01175</name>
</gene>
<dbReference type="RefSeq" id="WP_134517758.1">
    <property type="nucleotide sequence ID" value="NZ_SOHE01000008.1"/>
</dbReference>
<dbReference type="OrthoDB" id="4326943at2"/>
<name>A0A4R9ABG8_9MICO</name>
<dbReference type="SUPFAM" id="SSF56349">
    <property type="entry name" value="DNA breaking-rejoining enzymes"/>
    <property type="match status" value="1"/>
</dbReference>
<dbReference type="InterPro" id="IPR010998">
    <property type="entry name" value="Integrase_recombinase_N"/>
</dbReference>
<organism evidence="3 4">
    <name type="scientific">Cryobacterium frigoriphilum</name>
    <dbReference type="NCBI Taxonomy" id="1259150"/>
    <lineage>
        <taxon>Bacteria</taxon>
        <taxon>Bacillati</taxon>
        <taxon>Actinomycetota</taxon>
        <taxon>Actinomycetes</taxon>
        <taxon>Micrococcales</taxon>
        <taxon>Microbacteriaceae</taxon>
        <taxon>Cryobacterium</taxon>
    </lineage>
</organism>